<organism evidence="2 3">
    <name type="scientific">Exidia glandulosa HHB12029</name>
    <dbReference type="NCBI Taxonomy" id="1314781"/>
    <lineage>
        <taxon>Eukaryota</taxon>
        <taxon>Fungi</taxon>
        <taxon>Dikarya</taxon>
        <taxon>Basidiomycota</taxon>
        <taxon>Agaricomycotina</taxon>
        <taxon>Agaricomycetes</taxon>
        <taxon>Auriculariales</taxon>
        <taxon>Exidiaceae</taxon>
        <taxon>Exidia</taxon>
    </lineage>
</organism>
<dbReference type="InterPro" id="IPR046521">
    <property type="entry name" value="DUF6698"/>
</dbReference>
<keyword evidence="3" id="KW-1185">Reference proteome</keyword>
<dbReference type="Pfam" id="PF20414">
    <property type="entry name" value="DUF6698"/>
    <property type="match status" value="1"/>
</dbReference>
<protein>
    <submittedName>
        <fullName evidence="2">Uncharacterized protein</fullName>
    </submittedName>
</protein>
<name>A0A165GZW3_EXIGL</name>
<dbReference type="OrthoDB" id="2662502at2759"/>
<evidence type="ECO:0000313" key="2">
    <source>
        <dbReference type="EMBL" id="KZV91244.1"/>
    </source>
</evidence>
<dbReference type="AlphaFoldDB" id="A0A165GZW3"/>
<feature type="compositionally biased region" description="Acidic residues" evidence="1">
    <location>
        <begin position="65"/>
        <end position="74"/>
    </location>
</feature>
<accession>A0A165GZW3</accession>
<gene>
    <name evidence="2" type="ORF">EXIGLDRAFT_693893</name>
</gene>
<evidence type="ECO:0000313" key="3">
    <source>
        <dbReference type="Proteomes" id="UP000077266"/>
    </source>
</evidence>
<reference evidence="2 3" key="1">
    <citation type="journal article" date="2016" name="Mol. Biol. Evol.">
        <title>Comparative Genomics of Early-Diverging Mushroom-Forming Fungi Provides Insights into the Origins of Lignocellulose Decay Capabilities.</title>
        <authorList>
            <person name="Nagy L.G."/>
            <person name="Riley R."/>
            <person name="Tritt A."/>
            <person name="Adam C."/>
            <person name="Daum C."/>
            <person name="Floudas D."/>
            <person name="Sun H."/>
            <person name="Yadav J.S."/>
            <person name="Pangilinan J."/>
            <person name="Larsson K.H."/>
            <person name="Matsuura K."/>
            <person name="Barry K."/>
            <person name="Labutti K."/>
            <person name="Kuo R."/>
            <person name="Ohm R.A."/>
            <person name="Bhattacharya S.S."/>
            <person name="Shirouzu T."/>
            <person name="Yoshinaga Y."/>
            <person name="Martin F.M."/>
            <person name="Grigoriev I.V."/>
            <person name="Hibbett D.S."/>
        </authorList>
    </citation>
    <scope>NUCLEOTIDE SEQUENCE [LARGE SCALE GENOMIC DNA]</scope>
    <source>
        <strain evidence="2 3">HHB12029</strain>
    </source>
</reference>
<dbReference type="STRING" id="1314781.A0A165GZW3"/>
<feature type="compositionally biased region" description="Low complexity" evidence="1">
    <location>
        <begin position="33"/>
        <end position="55"/>
    </location>
</feature>
<sequence>MSSSARRRPTGNNSSRRNNSRAAADPREQSPHRQQGGERQPQPRRTSPECNNNEGPGSGSGDGNGEGDDDDDDGNFGLPRRFKKVTKSLLDTGLIAQGRIYCRFIDAVRPPVYAMEEMLWRLSEAADHTTPSEYDEKRTRDWKNWERLSARIPRLSSLIDKADEEHELPVIYASLNYGCSQARSESVGSLKRSGALMQWIEDLCPAEFRDDSALPSRVDKSVLGYTNRMTAFLLCPTSENIRLPGVLENLQKNVTNKSAVPYFIYEDFKYDEEDPDKGLCRSKIVLWGVQHVFTGPSTVGRRGGAGRTSNKDSNADIAHVHEVTPESVAFVVMIIRFLLSTSKSMRLKDTSEFDYPKLYDQLVEYFQHDLDAPASEERPGKDTLDWLTQQVYGNSLDVTDDDLCINNVVARARALRALARPTPTSAPTPSASA</sequence>
<dbReference type="EMBL" id="KV426031">
    <property type="protein sequence ID" value="KZV91244.1"/>
    <property type="molecule type" value="Genomic_DNA"/>
</dbReference>
<feature type="compositionally biased region" description="Low complexity" evidence="1">
    <location>
        <begin position="12"/>
        <end position="23"/>
    </location>
</feature>
<feature type="region of interest" description="Disordered" evidence="1">
    <location>
        <begin position="1"/>
        <end position="79"/>
    </location>
</feature>
<dbReference type="InParanoid" id="A0A165GZW3"/>
<evidence type="ECO:0000256" key="1">
    <source>
        <dbReference type="SAM" id="MobiDB-lite"/>
    </source>
</evidence>
<proteinExistence type="predicted"/>
<dbReference type="Proteomes" id="UP000077266">
    <property type="component" value="Unassembled WGS sequence"/>
</dbReference>